<accession>A0A645HB47</accession>
<name>A0A645HB47_9ZZZZ</name>
<dbReference type="AlphaFoldDB" id="A0A645HB47"/>
<evidence type="ECO:0000313" key="1">
    <source>
        <dbReference type="EMBL" id="MPN35736.1"/>
    </source>
</evidence>
<organism evidence="1">
    <name type="scientific">bioreactor metagenome</name>
    <dbReference type="NCBI Taxonomy" id="1076179"/>
    <lineage>
        <taxon>unclassified sequences</taxon>
        <taxon>metagenomes</taxon>
        <taxon>ecological metagenomes</taxon>
    </lineage>
</organism>
<sequence length="65" mass="7212">MRAGPGGIFQPALFQELAGLIDFPGIAAQEGIDQSFISFNVKSSTELYGFKNRRMLRDTHPEKLV</sequence>
<comment type="caution">
    <text evidence="1">The sequence shown here is derived from an EMBL/GenBank/DDBJ whole genome shotgun (WGS) entry which is preliminary data.</text>
</comment>
<reference evidence="1" key="1">
    <citation type="submission" date="2019-08" db="EMBL/GenBank/DDBJ databases">
        <authorList>
            <person name="Kucharzyk K."/>
            <person name="Murdoch R.W."/>
            <person name="Higgins S."/>
            <person name="Loffler F."/>
        </authorList>
    </citation>
    <scope>NUCLEOTIDE SEQUENCE</scope>
</reference>
<protein>
    <submittedName>
        <fullName evidence="1">Uncharacterized protein</fullName>
    </submittedName>
</protein>
<gene>
    <name evidence="1" type="ORF">SDC9_183235</name>
</gene>
<dbReference type="EMBL" id="VSSQ01089526">
    <property type="protein sequence ID" value="MPN35736.1"/>
    <property type="molecule type" value="Genomic_DNA"/>
</dbReference>
<proteinExistence type="predicted"/>